<protein>
    <submittedName>
        <fullName evidence="1">Uncharacterized protein</fullName>
    </submittedName>
</protein>
<gene>
    <name evidence="1" type="ORF">NQU54_04430</name>
</gene>
<proteinExistence type="predicted"/>
<organism evidence="1 2">
    <name type="scientific">Streptomyces malaysiensis subsp. samsunensis</name>
    <dbReference type="NCBI Taxonomy" id="459658"/>
    <lineage>
        <taxon>Bacteria</taxon>
        <taxon>Bacillati</taxon>
        <taxon>Actinomycetota</taxon>
        <taxon>Actinomycetes</taxon>
        <taxon>Kitasatosporales</taxon>
        <taxon>Streptomycetaceae</taxon>
        <taxon>Streptomyces</taxon>
        <taxon>Streptomyces violaceusniger group</taxon>
    </lineage>
</organism>
<evidence type="ECO:0000313" key="1">
    <source>
        <dbReference type="EMBL" id="MCQ8828343.1"/>
    </source>
</evidence>
<sequence>MVTVGRAEPAQSAVQEAVKVFRTADTIGEEHGGGRRSSLDLGQEAVWWRFGTGGQVLVRQDDVVLDMDLHGVGPAADARLPAFAEEVLHRALGRARRGG</sequence>
<accession>A0A9X2RS81</accession>
<dbReference type="AlphaFoldDB" id="A0A9X2RS81"/>
<dbReference type="RefSeq" id="WP_257629839.1">
    <property type="nucleotide sequence ID" value="NZ_JANIIC010000003.1"/>
</dbReference>
<keyword evidence="2" id="KW-1185">Reference proteome</keyword>
<evidence type="ECO:0000313" key="2">
    <source>
        <dbReference type="Proteomes" id="UP001142400"/>
    </source>
</evidence>
<name>A0A9X2RS81_STRMQ</name>
<dbReference type="Proteomes" id="UP001142400">
    <property type="component" value="Unassembled WGS sequence"/>
</dbReference>
<reference evidence="1" key="1">
    <citation type="submission" date="2022-06" db="EMBL/GenBank/DDBJ databases">
        <title>WGS of actinobacteria.</title>
        <authorList>
            <person name="Thawai C."/>
        </authorList>
    </citation>
    <scope>NUCLEOTIDE SEQUENCE</scope>
    <source>
        <strain evidence="1">DSM 42010</strain>
    </source>
</reference>
<comment type="caution">
    <text evidence="1">The sequence shown here is derived from an EMBL/GenBank/DDBJ whole genome shotgun (WGS) entry which is preliminary data.</text>
</comment>
<dbReference type="EMBL" id="JANIIC010000003">
    <property type="protein sequence ID" value="MCQ8828343.1"/>
    <property type="molecule type" value="Genomic_DNA"/>
</dbReference>